<sequence>MKTEISPQESSRAEAFSLWMSSPMPMVTLVKTLNVSPLLKMRKKSGIKFTALMCWCIGRAASRIEEFYLLPEDGKLFRYDKMAINVIVANKQGGINSCDIPFADDLEQFNRDYLELTQRSATECKSSFIEDCMIIGTSAMIQTELDCIVNQYTEKFSNPLVMWGKYRQGLFKTVLPVSFQFHHVQMDGGHAARFLEQLQMEIKGCSKNWKTFVGR</sequence>
<dbReference type="EMBL" id="FNQG01000014">
    <property type="protein sequence ID" value="SEA31254.1"/>
    <property type="molecule type" value="Genomic_DNA"/>
</dbReference>
<dbReference type="InterPro" id="IPR001707">
    <property type="entry name" value="Cmp_AcTrfase"/>
</dbReference>
<organism evidence="1 2">
    <name type="scientific">Selenomonas ruminantium</name>
    <dbReference type="NCBI Taxonomy" id="971"/>
    <lineage>
        <taxon>Bacteria</taxon>
        <taxon>Bacillati</taxon>
        <taxon>Bacillota</taxon>
        <taxon>Negativicutes</taxon>
        <taxon>Selenomonadales</taxon>
        <taxon>Selenomonadaceae</taxon>
        <taxon>Selenomonas</taxon>
    </lineage>
</organism>
<dbReference type="GO" id="GO:0008811">
    <property type="term" value="F:chloramphenicol O-acetyltransferase activity"/>
    <property type="evidence" value="ECO:0007669"/>
    <property type="project" value="InterPro"/>
</dbReference>
<dbReference type="Proteomes" id="UP000183469">
    <property type="component" value="Unassembled WGS sequence"/>
</dbReference>
<dbReference type="OrthoDB" id="9801766at2"/>
<evidence type="ECO:0000313" key="1">
    <source>
        <dbReference type="EMBL" id="SEA31254.1"/>
    </source>
</evidence>
<gene>
    <name evidence="1" type="ORF">SAMN05660648_02742</name>
</gene>
<protein>
    <submittedName>
        <fullName evidence="1">Chloramphenicol O-acetyltransferase type A</fullName>
    </submittedName>
</protein>
<dbReference type="InterPro" id="IPR023213">
    <property type="entry name" value="CAT-like_dom_sf"/>
</dbReference>
<dbReference type="Gene3D" id="3.30.559.10">
    <property type="entry name" value="Chloramphenicol acetyltransferase-like domain"/>
    <property type="match status" value="1"/>
</dbReference>
<dbReference type="PANTHER" id="PTHR38474:SF1">
    <property type="entry name" value="SLR0299 PROTEIN"/>
    <property type="match status" value="1"/>
</dbReference>
<name>A0A1H4A741_SELRU</name>
<proteinExistence type="predicted"/>
<dbReference type="NCBIfam" id="NF040637">
    <property type="entry name" value="CatA_like_2"/>
    <property type="match status" value="1"/>
</dbReference>
<reference evidence="1 2" key="1">
    <citation type="submission" date="2016-10" db="EMBL/GenBank/DDBJ databases">
        <authorList>
            <person name="de Groot N.N."/>
        </authorList>
    </citation>
    <scope>NUCLEOTIDE SEQUENCE [LARGE SCALE GENOMIC DNA]</scope>
    <source>
        <strain evidence="1 2">DSM 2872</strain>
    </source>
</reference>
<dbReference type="Pfam" id="PF00302">
    <property type="entry name" value="CAT"/>
    <property type="match status" value="1"/>
</dbReference>
<keyword evidence="1" id="KW-0808">Transferase</keyword>
<dbReference type="AlphaFoldDB" id="A0A1H4A741"/>
<dbReference type="PANTHER" id="PTHR38474">
    <property type="entry name" value="SLR0299 PROTEIN"/>
    <property type="match status" value="1"/>
</dbReference>
<dbReference type="SMART" id="SM01059">
    <property type="entry name" value="CAT"/>
    <property type="match status" value="1"/>
</dbReference>
<dbReference type="SUPFAM" id="SSF52777">
    <property type="entry name" value="CoA-dependent acyltransferases"/>
    <property type="match status" value="1"/>
</dbReference>
<accession>A0A1H4A741</accession>
<evidence type="ECO:0000313" key="2">
    <source>
        <dbReference type="Proteomes" id="UP000183469"/>
    </source>
</evidence>